<dbReference type="GO" id="GO:0014909">
    <property type="term" value="P:smooth muscle cell migration"/>
    <property type="evidence" value="ECO:0007669"/>
    <property type="project" value="TreeGrafter"/>
</dbReference>
<proteinExistence type="predicted"/>
<feature type="non-terminal residue" evidence="6">
    <location>
        <position position="106"/>
    </location>
</feature>
<keyword evidence="3" id="KW-0378">Hydrolase</keyword>
<dbReference type="GO" id="GO:0006508">
    <property type="term" value="P:proteolysis"/>
    <property type="evidence" value="ECO:0007669"/>
    <property type="project" value="UniProtKB-KW"/>
</dbReference>
<dbReference type="InterPro" id="IPR009003">
    <property type="entry name" value="Peptidase_S1_PA"/>
</dbReference>
<dbReference type="PROSITE" id="PS00135">
    <property type="entry name" value="TRYPSIN_SER"/>
    <property type="match status" value="1"/>
</dbReference>
<dbReference type="AlphaFoldDB" id="A0A8J9V7R1"/>
<gene>
    <name evidence="6" type="ORF">BINO364_LOCUS16453</name>
</gene>
<keyword evidence="4" id="KW-0720">Serine protease</keyword>
<dbReference type="Gene3D" id="2.40.10.10">
    <property type="entry name" value="Trypsin-like serine proteases"/>
    <property type="match status" value="1"/>
</dbReference>
<feature type="domain" description="Peptidase S1" evidence="5">
    <location>
        <begin position="14"/>
        <end position="92"/>
    </location>
</feature>
<dbReference type="InterPro" id="IPR001254">
    <property type="entry name" value="Trypsin_dom"/>
</dbReference>
<keyword evidence="1" id="KW-0645">Protease</keyword>
<evidence type="ECO:0000256" key="1">
    <source>
        <dbReference type="ARBA" id="ARBA00022670"/>
    </source>
</evidence>
<organism evidence="6 7">
    <name type="scientific">Brenthis ino</name>
    <name type="common">lesser marbled fritillary</name>
    <dbReference type="NCBI Taxonomy" id="405034"/>
    <lineage>
        <taxon>Eukaryota</taxon>
        <taxon>Metazoa</taxon>
        <taxon>Ecdysozoa</taxon>
        <taxon>Arthropoda</taxon>
        <taxon>Hexapoda</taxon>
        <taxon>Insecta</taxon>
        <taxon>Pterygota</taxon>
        <taxon>Neoptera</taxon>
        <taxon>Endopterygota</taxon>
        <taxon>Lepidoptera</taxon>
        <taxon>Glossata</taxon>
        <taxon>Ditrysia</taxon>
        <taxon>Papilionoidea</taxon>
        <taxon>Nymphalidae</taxon>
        <taxon>Heliconiinae</taxon>
        <taxon>Argynnini</taxon>
        <taxon>Brenthis</taxon>
    </lineage>
</organism>
<dbReference type="PROSITE" id="PS50240">
    <property type="entry name" value="TRYPSIN_DOM"/>
    <property type="match status" value="1"/>
</dbReference>
<dbReference type="InterPro" id="IPR043504">
    <property type="entry name" value="Peptidase_S1_PA_chymotrypsin"/>
</dbReference>
<evidence type="ECO:0000256" key="3">
    <source>
        <dbReference type="ARBA" id="ARBA00022801"/>
    </source>
</evidence>
<evidence type="ECO:0000313" key="7">
    <source>
        <dbReference type="Proteomes" id="UP000838878"/>
    </source>
</evidence>
<dbReference type="PANTHER" id="PTHR24264:SF42">
    <property type="entry name" value="TISSUE-TYPE PLASMINOGEN ACTIVATOR"/>
    <property type="match status" value="1"/>
</dbReference>
<evidence type="ECO:0000256" key="2">
    <source>
        <dbReference type="ARBA" id="ARBA00022729"/>
    </source>
</evidence>
<dbReference type="InterPro" id="IPR050127">
    <property type="entry name" value="Serine_Proteases_S1"/>
</dbReference>
<dbReference type="OrthoDB" id="6339452at2759"/>
<keyword evidence="2" id="KW-0732">Signal</keyword>
<dbReference type="GO" id="GO:0005615">
    <property type="term" value="C:extracellular space"/>
    <property type="evidence" value="ECO:0007669"/>
    <property type="project" value="TreeGrafter"/>
</dbReference>
<evidence type="ECO:0000256" key="4">
    <source>
        <dbReference type="ARBA" id="ARBA00022825"/>
    </source>
</evidence>
<keyword evidence="7" id="KW-1185">Reference proteome</keyword>
<dbReference type="GO" id="GO:0004252">
    <property type="term" value="F:serine-type endopeptidase activity"/>
    <property type="evidence" value="ECO:0007669"/>
    <property type="project" value="InterPro"/>
</dbReference>
<name>A0A8J9V7R1_9NEOP</name>
<dbReference type="SUPFAM" id="SSF50494">
    <property type="entry name" value="Trypsin-like serine proteases"/>
    <property type="match status" value="1"/>
</dbReference>
<accession>A0A8J9V7R1</accession>
<dbReference type="InterPro" id="IPR033116">
    <property type="entry name" value="TRYPSIN_SER"/>
</dbReference>
<dbReference type="EMBL" id="OV170229">
    <property type="protein sequence ID" value="CAH0731644.1"/>
    <property type="molecule type" value="Genomic_DNA"/>
</dbReference>
<reference evidence="6" key="1">
    <citation type="submission" date="2021-12" db="EMBL/GenBank/DDBJ databases">
        <authorList>
            <person name="Martin H S."/>
        </authorList>
    </citation>
    <scope>NUCLEOTIDE SEQUENCE</scope>
</reference>
<dbReference type="PANTHER" id="PTHR24264">
    <property type="entry name" value="TRYPSIN-RELATED"/>
    <property type="match status" value="1"/>
</dbReference>
<evidence type="ECO:0000313" key="6">
    <source>
        <dbReference type="EMBL" id="CAH0731644.1"/>
    </source>
</evidence>
<protein>
    <recommendedName>
        <fullName evidence="5">Peptidase S1 domain-containing protein</fullName>
    </recommendedName>
</protein>
<dbReference type="GO" id="GO:0048008">
    <property type="term" value="P:platelet-derived growth factor receptor signaling pathway"/>
    <property type="evidence" value="ECO:0007669"/>
    <property type="project" value="TreeGrafter"/>
</dbReference>
<dbReference type="Pfam" id="PF00089">
    <property type="entry name" value="Trypsin"/>
    <property type="match status" value="1"/>
</dbReference>
<evidence type="ECO:0000259" key="5">
    <source>
        <dbReference type="PROSITE" id="PS50240"/>
    </source>
</evidence>
<sequence length="106" mass="12154">MRYLIKRKILQFGITENQLCAGDYENGGKDTCQGDSGGPLQIMDDRVDCVKSFPLHKLVGITSFGRDCGRKMVLGVYPRVSRYIKWIGNIVWPDDEILTIYKFYNN</sequence>
<dbReference type="Proteomes" id="UP000838878">
    <property type="component" value="Chromosome 9"/>
</dbReference>